<evidence type="ECO:0000259" key="3">
    <source>
        <dbReference type="Pfam" id="PF00294"/>
    </source>
</evidence>
<dbReference type="GO" id="GO:0005829">
    <property type="term" value="C:cytosol"/>
    <property type="evidence" value="ECO:0007669"/>
    <property type="project" value="TreeGrafter"/>
</dbReference>
<comment type="caution">
    <text evidence="4">The sequence shown here is derived from an EMBL/GenBank/DDBJ whole genome shotgun (WGS) entry which is preliminary data.</text>
</comment>
<keyword evidence="5" id="KW-1185">Reference proteome</keyword>
<dbReference type="InterPro" id="IPR029056">
    <property type="entry name" value="Ribokinase-like"/>
</dbReference>
<dbReference type="SUPFAM" id="SSF53613">
    <property type="entry name" value="Ribokinase-like"/>
    <property type="match status" value="1"/>
</dbReference>
<reference evidence="4" key="1">
    <citation type="submission" date="2022-04" db="EMBL/GenBank/DDBJ databases">
        <title>Mucilaginibacter sp. RS28 isolated from freshwater.</title>
        <authorList>
            <person name="Ko S.-R."/>
        </authorList>
    </citation>
    <scope>NUCLEOTIDE SEQUENCE</scope>
    <source>
        <strain evidence="4">RS28</strain>
    </source>
</reference>
<sequence>MYTDLLKKLNDIKVLLIGDLMIDHYVWGKFERISPEAPVPLIDVIRDEEMLGGAGNVLKNLASFGVQANMVSVVGDDRCGDELCQLLQDSGADTTGIFRQPGRITTKKSRILASNHQMIRIDSETRKPVDSQSEYQLVNFVEQHLGDYHILLISDYAKGVLTENVLRRVIELANQKGILSIVDPKGTDFSKYLGASVIKPNKKEAAIATRVDITDRASLEQAADKLKQLINAKTVIITLSEEGMAIYNDHLEVIPTKASEVFDVTGAGDTVLAGIGICLAAGLSVKEACTFANHAAAIVVSKIGSAVTTVDEVLERMK</sequence>
<proteinExistence type="predicted"/>
<name>A0A9X1X2B7_9SPHI</name>
<organism evidence="4 5">
    <name type="scientific">Mucilaginibacter straminoryzae</name>
    <dbReference type="NCBI Taxonomy" id="2932774"/>
    <lineage>
        <taxon>Bacteria</taxon>
        <taxon>Pseudomonadati</taxon>
        <taxon>Bacteroidota</taxon>
        <taxon>Sphingobacteriia</taxon>
        <taxon>Sphingobacteriales</taxon>
        <taxon>Sphingobacteriaceae</taxon>
        <taxon>Mucilaginibacter</taxon>
    </lineage>
</organism>
<dbReference type="GO" id="GO:0033786">
    <property type="term" value="F:heptose-1-phosphate adenylyltransferase activity"/>
    <property type="evidence" value="ECO:0007669"/>
    <property type="project" value="TreeGrafter"/>
</dbReference>
<evidence type="ECO:0000256" key="2">
    <source>
        <dbReference type="ARBA" id="ARBA00022777"/>
    </source>
</evidence>
<dbReference type="AlphaFoldDB" id="A0A9X1X2B7"/>
<evidence type="ECO:0000313" key="5">
    <source>
        <dbReference type="Proteomes" id="UP001139450"/>
    </source>
</evidence>
<dbReference type="Proteomes" id="UP001139450">
    <property type="component" value="Unassembled WGS sequence"/>
</dbReference>
<dbReference type="GO" id="GO:0016773">
    <property type="term" value="F:phosphotransferase activity, alcohol group as acceptor"/>
    <property type="evidence" value="ECO:0007669"/>
    <property type="project" value="InterPro"/>
</dbReference>
<dbReference type="EMBL" id="JALJEJ010000003">
    <property type="protein sequence ID" value="MCJ8209932.1"/>
    <property type="molecule type" value="Genomic_DNA"/>
</dbReference>
<dbReference type="InterPro" id="IPR011611">
    <property type="entry name" value="PfkB_dom"/>
</dbReference>
<dbReference type="NCBIfam" id="TIGR02198">
    <property type="entry name" value="rfaE_dom_I"/>
    <property type="match status" value="1"/>
</dbReference>
<dbReference type="Pfam" id="PF00294">
    <property type="entry name" value="PfkB"/>
    <property type="match status" value="1"/>
</dbReference>
<dbReference type="InterPro" id="IPR011913">
    <property type="entry name" value="RfaE_dom_I"/>
</dbReference>
<dbReference type="Gene3D" id="3.40.1190.20">
    <property type="match status" value="1"/>
</dbReference>
<dbReference type="CDD" id="cd01172">
    <property type="entry name" value="RfaE_like"/>
    <property type="match status" value="1"/>
</dbReference>
<protein>
    <submittedName>
        <fullName evidence="4">D-glycero-beta-D-manno-heptose-7-phosphate kinase</fullName>
    </submittedName>
</protein>
<evidence type="ECO:0000313" key="4">
    <source>
        <dbReference type="EMBL" id="MCJ8209932.1"/>
    </source>
</evidence>
<dbReference type="PANTHER" id="PTHR46969">
    <property type="entry name" value="BIFUNCTIONAL PROTEIN HLDE"/>
    <property type="match status" value="1"/>
</dbReference>
<keyword evidence="1" id="KW-0808">Transferase</keyword>
<dbReference type="GO" id="GO:0033785">
    <property type="term" value="F:heptose 7-phosphate kinase activity"/>
    <property type="evidence" value="ECO:0007669"/>
    <property type="project" value="TreeGrafter"/>
</dbReference>
<accession>A0A9X1X2B7</accession>
<dbReference type="PANTHER" id="PTHR46969:SF1">
    <property type="entry name" value="BIFUNCTIONAL PROTEIN HLDE"/>
    <property type="match status" value="1"/>
</dbReference>
<keyword evidence="2 4" id="KW-0418">Kinase</keyword>
<evidence type="ECO:0000256" key="1">
    <source>
        <dbReference type="ARBA" id="ARBA00022679"/>
    </source>
</evidence>
<gene>
    <name evidence="4" type="primary">rfaE1</name>
    <name evidence="4" type="ORF">MUY27_09440</name>
</gene>
<feature type="domain" description="Carbohydrate kinase PfkB" evidence="3">
    <location>
        <begin position="13"/>
        <end position="306"/>
    </location>
</feature>
<dbReference type="RefSeq" id="WP_245129759.1">
    <property type="nucleotide sequence ID" value="NZ_JALJEJ010000003.1"/>
</dbReference>